<dbReference type="InterPro" id="IPR050855">
    <property type="entry name" value="NDM-1-like"/>
</dbReference>
<dbReference type="PANTHER" id="PTHR42951:SF4">
    <property type="entry name" value="ACYL-COENZYME A THIOESTERASE MBLAC2"/>
    <property type="match status" value="1"/>
</dbReference>
<reference evidence="3 4" key="1">
    <citation type="submission" date="2019-12" db="EMBL/GenBank/DDBJ databases">
        <title>Comparative genomics gives insights into the taxonomy of the Azoarcus-Aromatoleum group and reveals separate origins of nif in the plant-associated Azoarcus and non-plant-associated Aromatoleum sub-groups.</title>
        <authorList>
            <person name="Lafos M."/>
            <person name="Maluk M."/>
            <person name="Batista M."/>
            <person name="Junghare M."/>
            <person name="Carmona M."/>
            <person name="Faoro H."/>
            <person name="Cruz L.M."/>
            <person name="Battistoni F."/>
            <person name="De Souza E."/>
            <person name="Pedrosa F."/>
            <person name="Chen W.-M."/>
            <person name="Poole P.S."/>
            <person name="Dixon R.A."/>
            <person name="James E.K."/>
        </authorList>
    </citation>
    <scope>NUCLEOTIDE SEQUENCE [LARGE SCALE GENOMIC DNA]</scope>
    <source>
        <strain evidence="3 4">22Lin</strain>
    </source>
</reference>
<dbReference type="SUPFAM" id="SSF56281">
    <property type="entry name" value="Metallo-hydrolase/oxidoreductase"/>
    <property type="match status" value="1"/>
</dbReference>
<dbReference type="CDD" id="cd16282">
    <property type="entry name" value="metallo-hydrolase-like_MBL-fold"/>
    <property type="match status" value="1"/>
</dbReference>
<gene>
    <name evidence="3" type="ORF">GPA25_02125</name>
</gene>
<evidence type="ECO:0000313" key="3">
    <source>
        <dbReference type="EMBL" id="NMG73547.1"/>
    </source>
</evidence>
<feature type="domain" description="Metallo-beta-lactamase" evidence="2">
    <location>
        <begin position="78"/>
        <end position="258"/>
    </location>
</feature>
<dbReference type="InterPro" id="IPR036866">
    <property type="entry name" value="RibonucZ/Hydroxyglut_hydro"/>
</dbReference>
<evidence type="ECO:0000259" key="2">
    <source>
        <dbReference type="SMART" id="SM00849"/>
    </source>
</evidence>
<proteinExistence type="inferred from homology"/>
<keyword evidence="4" id="KW-1185">Reference proteome</keyword>
<dbReference type="InterPro" id="IPR030811">
    <property type="entry name" value="SoxH-rel_PQQ_1"/>
</dbReference>
<dbReference type="SMART" id="SM00849">
    <property type="entry name" value="Lactamase_B"/>
    <property type="match status" value="1"/>
</dbReference>
<evidence type="ECO:0000256" key="1">
    <source>
        <dbReference type="ARBA" id="ARBA00005250"/>
    </source>
</evidence>
<sequence length="336" mass="36401">MSRLADALRAVPRTITLSLALPLALTLTLAPLPGAARAQAPATSKRFDYHLEPHRIAAGVYVLIGRNEDFSVANGGNILNTGFIVGSGGVIVIDTGPSRRYGEQMLAAIRRVTALPVVLTINTHHHPDHFLGNQAFPAATLAALPETRRGIEQDGESFNENLYRMTGDWMDGTERVAPTQPLAPGRRTIGGRDIEFLALDGHTPADLVVIDHASGTVFASDMLFHNRAATTPHAKLAPWLAALTRLEALPARQWVPGHGAVASDTAPIRQTRAYLEWLAATIREGAEAGLDMTEMLARPIPAQFKELAEVEREYRRSVVHLFPAAEQAVLEKGHAR</sequence>
<comment type="caution">
    <text evidence="3">The sequence shown here is derived from an EMBL/GenBank/DDBJ whole genome shotgun (WGS) entry which is preliminary data.</text>
</comment>
<name>A0ABX1Q814_9RHOO</name>
<dbReference type="Proteomes" id="UP000648984">
    <property type="component" value="Unassembled WGS sequence"/>
</dbReference>
<dbReference type="PANTHER" id="PTHR42951">
    <property type="entry name" value="METALLO-BETA-LACTAMASE DOMAIN-CONTAINING"/>
    <property type="match status" value="1"/>
</dbReference>
<dbReference type="NCBIfam" id="TIGR04558">
    <property type="entry name" value="SoxH_rel_PQQ_1"/>
    <property type="match status" value="1"/>
</dbReference>
<dbReference type="Gene3D" id="3.60.15.10">
    <property type="entry name" value="Ribonuclease Z/Hydroxyacylglutathione hydrolase-like"/>
    <property type="match status" value="1"/>
</dbReference>
<comment type="similarity">
    <text evidence="1">Belongs to the metallo-beta-lactamase superfamily. Class-B beta-lactamase family.</text>
</comment>
<dbReference type="Pfam" id="PF00753">
    <property type="entry name" value="Lactamase_B"/>
    <property type="match status" value="1"/>
</dbReference>
<dbReference type="EMBL" id="WTVQ01000002">
    <property type="protein sequence ID" value="NMG73547.1"/>
    <property type="molecule type" value="Genomic_DNA"/>
</dbReference>
<evidence type="ECO:0000313" key="4">
    <source>
        <dbReference type="Proteomes" id="UP000648984"/>
    </source>
</evidence>
<accession>A0ABX1Q814</accession>
<protein>
    <submittedName>
        <fullName evidence="3">Quinoprotein relay system zinc metallohydrolase 1</fullName>
    </submittedName>
</protein>
<dbReference type="InterPro" id="IPR001279">
    <property type="entry name" value="Metallo-B-lactamas"/>
</dbReference>
<organism evidence="3 4">
    <name type="scientific">Aromatoleum diolicum</name>
    <dbReference type="NCBI Taxonomy" id="75796"/>
    <lineage>
        <taxon>Bacteria</taxon>
        <taxon>Pseudomonadati</taxon>
        <taxon>Pseudomonadota</taxon>
        <taxon>Betaproteobacteria</taxon>
        <taxon>Rhodocyclales</taxon>
        <taxon>Rhodocyclaceae</taxon>
        <taxon>Aromatoleum</taxon>
    </lineage>
</organism>